<evidence type="ECO:0000313" key="2">
    <source>
        <dbReference type="EMBL" id="TRY75341.1"/>
    </source>
</evidence>
<keyword evidence="3" id="KW-1185">Reference proteome</keyword>
<dbReference type="PANTHER" id="PTHR18841:SF0">
    <property type="entry name" value="VITELLINE MEMBRANE OUTER LAYER 1 HOMOLOG A-RELATED"/>
    <property type="match status" value="1"/>
</dbReference>
<sequence>MTKFGSYVLLVLVLLALLTPSQGLSKETWAEYNLTDYVIRPISLNTRGSVGPGRVCPPKEVAVGFRMKIQDFSEMRDNTALNAIRLICSKGGEVISSEGANGEWTDILKCQGKGDYVTGVKILTEKWQGWDEDDVGAIDFEGICSSDIRLRHRSVKSWIQARGLWSEERRCPSDAPAICGIKTRVDFERLEHETPDSKNDKAGLTGVQFKCCQVEKP</sequence>
<evidence type="ECO:0000313" key="3">
    <source>
        <dbReference type="Proteomes" id="UP000318571"/>
    </source>
</evidence>
<dbReference type="AlphaFoldDB" id="A0A553PCC5"/>
<comment type="caution">
    <text evidence="2">The sequence shown here is derived from an EMBL/GenBank/DDBJ whole genome shotgun (WGS) entry which is preliminary data.</text>
</comment>
<feature type="signal peptide" evidence="1">
    <location>
        <begin position="1"/>
        <end position="23"/>
    </location>
</feature>
<dbReference type="OMA" id="WSEERRC"/>
<dbReference type="Gene3D" id="2.100.10.20">
    <property type="entry name" value="Vitelline membrane outer layer protein I (VOMI)"/>
    <property type="match status" value="1"/>
</dbReference>
<dbReference type="SUPFAM" id="SSF51092">
    <property type="entry name" value="Vitelline membrane outer protein-I (VMO-I)"/>
    <property type="match status" value="1"/>
</dbReference>
<name>A0A553PCC5_TIGCA</name>
<keyword evidence="1" id="KW-0732">Signal</keyword>
<evidence type="ECO:0000256" key="1">
    <source>
        <dbReference type="SAM" id="SignalP"/>
    </source>
</evidence>
<dbReference type="PANTHER" id="PTHR18841">
    <property type="entry name" value="VITELLINE MEMBRANE OUTER LAYER PROTEIN I-RELATED"/>
    <property type="match status" value="1"/>
</dbReference>
<dbReference type="InterPro" id="IPR036706">
    <property type="entry name" value="VOMI_sf"/>
</dbReference>
<dbReference type="InterPro" id="IPR005515">
    <property type="entry name" value="VOMI"/>
</dbReference>
<proteinExistence type="predicted"/>
<gene>
    <name evidence="2" type="ORF">TCAL_15604</name>
</gene>
<dbReference type="GO" id="GO:0005615">
    <property type="term" value="C:extracellular space"/>
    <property type="evidence" value="ECO:0007669"/>
    <property type="project" value="TreeGrafter"/>
</dbReference>
<protein>
    <recommendedName>
        <fullName evidence="4">Vitelline membrane outer layer protein 1 homolog</fullName>
    </recommendedName>
</protein>
<dbReference type="Pfam" id="PF03762">
    <property type="entry name" value="VOMI"/>
    <property type="match status" value="1"/>
</dbReference>
<accession>A0A553PCC5</accession>
<organism evidence="2 3">
    <name type="scientific">Tigriopus californicus</name>
    <name type="common">Marine copepod</name>
    <dbReference type="NCBI Taxonomy" id="6832"/>
    <lineage>
        <taxon>Eukaryota</taxon>
        <taxon>Metazoa</taxon>
        <taxon>Ecdysozoa</taxon>
        <taxon>Arthropoda</taxon>
        <taxon>Crustacea</taxon>
        <taxon>Multicrustacea</taxon>
        <taxon>Hexanauplia</taxon>
        <taxon>Copepoda</taxon>
        <taxon>Harpacticoida</taxon>
        <taxon>Harpacticidae</taxon>
        <taxon>Tigriopus</taxon>
    </lineage>
</organism>
<reference evidence="2 3" key="1">
    <citation type="journal article" date="2018" name="Nat. Ecol. Evol.">
        <title>Genomic signatures of mitonuclear coevolution across populations of Tigriopus californicus.</title>
        <authorList>
            <person name="Barreto F.S."/>
            <person name="Watson E.T."/>
            <person name="Lima T.G."/>
            <person name="Willett C.S."/>
            <person name="Edmands S."/>
            <person name="Li W."/>
            <person name="Burton R.S."/>
        </authorList>
    </citation>
    <scope>NUCLEOTIDE SEQUENCE [LARGE SCALE GENOMIC DNA]</scope>
    <source>
        <strain evidence="2 3">San Diego</strain>
    </source>
</reference>
<evidence type="ECO:0008006" key="4">
    <source>
        <dbReference type="Google" id="ProtNLM"/>
    </source>
</evidence>
<feature type="chain" id="PRO_5022087969" description="Vitelline membrane outer layer protein 1 homolog" evidence="1">
    <location>
        <begin position="24"/>
        <end position="217"/>
    </location>
</feature>
<dbReference type="EMBL" id="VCGU01000005">
    <property type="protein sequence ID" value="TRY75341.1"/>
    <property type="molecule type" value="Genomic_DNA"/>
</dbReference>
<dbReference type="Proteomes" id="UP000318571">
    <property type="component" value="Chromosome 2"/>
</dbReference>